<feature type="transmembrane region" description="Helical" evidence="1">
    <location>
        <begin position="35"/>
        <end position="54"/>
    </location>
</feature>
<evidence type="ECO:0000256" key="1">
    <source>
        <dbReference type="SAM" id="Phobius"/>
    </source>
</evidence>
<keyword evidence="1" id="KW-1133">Transmembrane helix</keyword>
<name>A0A0B7MPA7_9FIRM</name>
<evidence type="ECO:0000313" key="2">
    <source>
        <dbReference type="EMBL" id="CEO89562.1"/>
    </source>
</evidence>
<dbReference type="EMBL" id="CDRZ01000250">
    <property type="protein sequence ID" value="CEO89562.1"/>
    <property type="molecule type" value="Genomic_DNA"/>
</dbReference>
<dbReference type="Proteomes" id="UP000046155">
    <property type="component" value="Unassembled WGS sequence"/>
</dbReference>
<reference evidence="3" key="1">
    <citation type="submission" date="2015-01" db="EMBL/GenBank/DDBJ databases">
        <authorList>
            <person name="Manzoor Shahid"/>
            <person name="Zubair Saima"/>
        </authorList>
    </citation>
    <scope>NUCLEOTIDE SEQUENCE [LARGE SCALE GENOMIC DNA]</scope>
    <source>
        <strain evidence="3">Sp3</strain>
    </source>
</reference>
<proteinExistence type="predicted"/>
<evidence type="ECO:0000313" key="3">
    <source>
        <dbReference type="Proteomes" id="UP000046155"/>
    </source>
</evidence>
<keyword evidence="1" id="KW-0472">Membrane</keyword>
<dbReference type="AlphaFoldDB" id="A0A0B7MPA7"/>
<organism evidence="2 3">
    <name type="scientific">Syntrophaceticus schinkii</name>
    <dbReference type="NCBI Taxonomy" id="499207"/>
    <lineage>
        <taxon>Bacteria</taxon>
        <taxon>Bacillati</taxon>
        <taxon>Bacillota</taxon>
        <taxon>Clostridia</taxon>
        <taxon>Thermoanaerobacterales</taxon>
        <taxon>Thermoanaerobacterales Family III. Incertae Sedis</taxon>
        <taxon>Syntrophaceticus</taxon>
    </lineage>
</organism>
<gene>
    <name evidence="2" type="ORF">SSCH_520023</name>
</gene>
<sequence>MIRFERELHLVIILTLFLAGIVALGEGGWLQYIRVPWQLSVSCISPAILLSVLFSREKMTWDGWSGYS</sequence>
<protein>
    <submittedName>
        <fullName evidence="2">Uncharacterized protein</fullName>
    </submittedName>
</protein>
<keyword evidence="1" id="KW-0812">Transmembrane</keyword>
<accession>A0A0B7MPA7</accession>
<keyword evidence="3" id="KW-1185">Reference proteome</keyword>